<feature type="domain" description="NADH:ubiquinone oxidoreductase 30kDa subunit" evidence="2">
    <location>
        <begin position="35"/>
        <end position="153"/>
    </location>
</feature>
<dbReference type="EMBL" id="DRTU01000292">
    <property type="protein sequence ID" value="HHI01221.1"/>
    <property type="molecule type" value="Genomic_DNA"/>
</dbReference>
<dbReference type="GO" id="GO:0008137">
    <property type="term" value="F:NADH dehydrogenase (ubiquinone) activity"/>
    <property type="evidence" value="ECO:0007669"/>
    <property type="project" value="InterPro"/>
</dbReference>
<dbReference type="Pfam" id="PF00329">
    <property type="entry name" value="Complex1_30kDa"/>
    <property type="match status" value="1"/>
</dbReference>
<dbReference type="Gene3D" id="3.30.460.80">
    <property type="entry name" value="NADH:ubiquinone oxidoreductase, 30kDa subunit"/>
    <property type="match status" value="1"/>
</dbReference>
<reference evidence="3" key="1">
    <citation type="journal article" date="2020" name="mSystems">
        <title>Genome- and Community-Level Interaction Insights into Carbon Utilization and Element Cycling Functions of Hydrothermarchaeota in Hydrothermal Sediment.</title>
        <authorList>
            <person name="Zhou Z."/>
            <person name="Liu Y."/>
            <person name="Xu W."/>
            <person name="Pan J."/>
            <person name="Luo Z.H."/>
            <person name="Li M."/>
        </authorList>
    </citation>
    <scope>NUCLEOTIDE SEQUENCE [LARGE SCALE GENOMIC DNA]</scope>
    <source>
        <strain evidence="3">HyVt-93</strain>
    </source>
</reference>
<dbReference type="InterPro" id="IPR001268">
    <property type="entry name" value="NADH_UbQ_OxRdtase_30kDa_su"/>
</dbReference>
<evidence type="ECO:0000313" key="3">
    <source>
        <dbReference type="EMBL" id="HHI01221.1"/>
    </source>
</evidence>
<dbReference type="SUPFAM" id="SSF143243">
    <property type="entry name" value="Nqo5-like"/>
    <property type="match status" value="1"/>
</dbReference>
<evidence type="ECO:0000256" key="1">
    <source>
        <dbReference type="ARBA" id="ARBA00007569"/>
    </source>
</evidence>
<dbReference type="PANTHER" id="PTHR10884">
    <property type="entry name" value="NADH DEHYDROGENASE UBIQUINONE IRON-SULFUR PROTEIN 3"/>
    <property type="match status" value="1"/>
</dbReference>
<name>A0A7C5JZV7_THELI</name>
<dbReference type="Proteomes" id="UP000886217">
    <property type="component" value="Unassembled WGS sequence"/>
</dbReference>
<organism evidence="3">
    <name type="scientific">Thermococcus litoralis</name>
    <dbReference type="NCBI Taxonomy" id="2265"/>
    <lineage>
        <taxon>Archaea</taxon>
        <taxon>Methanobacteriati</taxon>
        <taxon>Methanobacteriota</taxon>
        <taxon>Thermococci</taxon>
        <taxon>Thermococcales</taxon>
        <taxon>Thermococcaceae</taxon>
        <taxon>Thermococcus</taxon>
    </lineage>
</organism>
<accession>A0A7C5JZV7</accession>
<dbReference type="AlphaFoldDB" id="A0A7C5JZV7"/>
<evidence type="ECO:0000259" key="2">
    <source>
        <dbReference type="Pfam" id="PF00329"/>
    </source>
</evidence>
<comment type="similarity">
    <text evidence="1">Belongs to the complex I 30 kDa subunit family.</text>
</comment>
<dbReference type="InterPro" id="IPR037232">
    <property type="entry name" value="NADH_quin_OxRdtase_su_C/D-like"/>
</dbReference>
<gene>
    <name evidence="3" type="ORF">ENL40_07155</name>
</gene>
<protein>
    <submittedName>
        <fullName evidence="3">Hydrogenase</fullName>
    </submittedName>
</protein>
<proteinExistence type="inferred from homology"/>
<sequence length="173" mass="19993">MTPEEFLDIIVKKFPGVEGEIRENKLPHPRKRVWINVDREEFKEIMKFIKEIDPKAQFSIIIARDGGDYLEAKYHLELFYDHAPSISLIVGTKCPKDDPKLPTVADVFLSALPYEREVQEFLGLFFEGIPDPRKLFLPEDFPEGVYPLRKDEKGISSAMIKNAGHPYKMKKEG</sequence>
<dbReference type="PANTHER" id="PTHR10884:SF14">
    <property type="entry name" value="NADH DEHYDROGENASE [UBIQUINONE] IRON-SULFUR PROTEIN 3, MITOCHONDRIAL"/>
    <property type="match status" value="1"/>
</dbReference>
<comment type="caution">
    <text evidence="3">The sequence shown here is derived from an EMBL/GenBank/DDBJ whole genome shotgun (WGS) entry which is preliminary data.</text>
</comment>